<evidence type="ECO:0000313" key="2">
    <source>
        <dbReference type="Proteomes" id="UP000504714"/>
    </source>
</evidence>
<dbReference type="Pfam" id="PF09684">
    <property type="entry name" value="Tail_P2_I"/>
    <property type="match status" value="1"/>
</dbReference>
<evidence type="ECO:0000313" key="1">
    <source>
        <dbReference type="EMBL" id="GFN47419.1"/>
    </source>
</evidence>
<dbReference type="Proteomes" id="UP000504714">
    <property type="component" value="Unassembled WGS sequence"/>
</dbReference>
<sequence length="220" mass="24855">MSEKYPKSLLPYNATDQERALEETSAQRLTVVKIPLRTLWDPKTCPEDLLPWLAWALSVDRWDQNWSAAEKRAIIEASMFIHQHKGTVAAIRRVIKPFGYTINITEWWQKAPKDKAKPHTFQIDLGIQQVGISNVIHTEIERLVEDAKPLRSHIEFSLHGETSGRIYLGAAIYSGEIITVYPYQAVKIEVAGLTYLGAALHLIDTVTVQPKSVNQRTGIG</sequence>
<comment type="caution">
    <text evidence="1">The sequence shown here is derived from an EMBL/GenBank/DDBJ whole genome shotgun (WGS) entry which is preliminary data.</text>
</comment>
<accession>A0A6L2ZSC6</accession>
<dbReference type="InterPro" id="IPR006521">
    <property type="entry name" value="Tail_protein_I"/>
</dbReference>
<dbReference type="NCBIfam" id="TIGR01634">
    <property type="entry name" value="tail_P2_I"/>
    <property type="match status" value="1"/>
</dbReference>
<protein>
    <submittedName>
        <fullName evidence="1">Phage tail protein I</fullName>
    </submittedName>
</protein>
<dbReference type="AlphaFoldDB" id="A0A6L2ZSC6"/>
<dbReference type="EMBL" id="BLXO01000011">
    <property type="protein sequence ID" value="GFN47419.1"/>
    <property type="molecule type" value="Genomic_DNA"/>
</dbReference>
<name>A0A6L2ZSC6_9ENTR</name>
<gene>
    <name evidence="1" type="ORF">RINTU1_34840</name>
</gene>
<reference evidence="1 2" key="1">
    <citation type="submission" date="2020-06" db="EMBL/GenBank/DDBJ databases">
        <title>The genome sequence of Candidatus Regiella insecticola strain Tut.</title>
        <authorList>
            <person name="Nikoh N."/>
            <person name="Tsuchida T."/>
            <person name="Koga R."/>
            <person name="Oshima K."/>
            <person name="Hattori M."/>
            <person name="Fukatsu T."/>
        </authorList>
    </citation>
    <scope>NUCLEOTIDE SEQUENCE [LARGE SCALE GENOMIC DNA]</scope>
    <source>
        <strain evidence="1 2">Tut</strain>
    </source>
</reference>
<dbReference type="RefSeq" id="WP_176488874.1">
    <property type="nucleotide sequence ID" value="NZ_BLXO01000011.1"/>
</dbReference>
<proteinExistence type="predicted"/>
<organism evidence="1 2">
    <name type="scientific">Candidatus Regiella insecticola</name>
    <dbReference type="NCBI Taxonomy" id="138073"/>
    <lineage>
        <taxon>Bacteria</taxon>
        <taxon>Pseudomonadati</taxon>
        <taxon>Pseudomonadota</taxon>
        <taxon>Gammaproteobacteria</taxon>
        <taxon>Enterobacterales</taxon>
        <taxon>Enterobacteriaceae</taxon>
        <taxon>aphid secondary symbionts</taxon>
        <taxon>Candidatus Regiella</taxon>
    </lineage>
</organism>